<proteinExistence type="predicted"/>
<dbReference type="AlphaFoldDB" id="A0A9P5YZQ4"/>
<dbReference type="InterPro" id="IPR025533">
    <property type="entry name" value="DUF4419"/>
</dbReference>
<comment type="caution">
    <text evidence="1">The sequence shown here is derived from an EMBL/GenBank/DDBJ whole genome shotgun (WGS) entry which is preliminary data.</text>
</comment>
<dbReference type="Proteomes" id="UP000807469">
    <property type="component" value="Unassembled WGS sequence"/>
</dbReference>
<gene>
    <name evidence="1" type="ORF">BDN70DRAFT_879581</name>
</gene>
<dbReference type="PANTHER" id="PTHR31252">
    <property type="entry name" value="DUF4419 DOMAIN-CONTAINING PROTEIN"/>
    <property type="match status" value="1"/>
</dbReference>
<dbReference type="Pfam" id="PF14388">
    <property type="entry name" value="DUF4419"/>
    <property type="match status" value="1"/>
</dbReference>
<name>A0A9P5YZQ4_9AGAR</name>
<reference evidence="1" key="1">
    <citation type="submission" date="2020-11" db="EMBL/GenBank/DDBJ databases">
        <authorList>
            <consortium name="DOE Joint Genome Institute"/>
            <person name="Ahrendt S."/>
            <person name="Riley R."/>
            <person name="Andreopoulos W."/>
            <person name="Labutti K."/>
            <person name="Pangilinan J."/>
            <person name="Ruiz-Duenas F.J."/>
            <person name="Barrasa J.M."/>
            <person name="Sanchez-Garcia M."/>
            <person name="Camarero S."/>
            <person name="Miyauchi S."/>
            <person name="Serrano A."/>
            <person name="Linde D."/>
            <person name="Babiker R."/>
            <person name="Drula E."/>
            <person name="Ayuso-Fernandez I."/>
            <person name="Pacheco R."/>
            <person name="Padilla G."/>
            <person name="Ferreira P."/>
            <person name="Barriuso J."/>
            <person name="Kellner H."/>
            <person name="Castanera R."/>
            <person name="Alfaro M."/>
            <person name="Ramirez L."/>
            <person name="Pisabarro A.G."/>
            <person name="Kuo A."/>
            <person name="Tritt A."/>
            <person name="Lipzen A."/>
            <person name="He G."/>
            <person name="Yan M."/>
            <person name="Ng V."/>
            <person name="Cullen D."/>
            <person name="Martin F."/>
            <person name="Rosso M.-N."/>
            <person name="Henrissat B."/>
            <person name="Hibbett D."/>
            <person name="Martinez A.T."/>
            <person name="Grigoriev I.V."/>
        </authorList>
    </citation>
    <scope>NUCLEOTIDE SEQUENCE</scope>
    <source>
        <strain evidence="1">CIRM-BRFM 674</strain>
    </source>
</reference>
<evidence type="ECO:0008006" key="3">
    <source>
        <dbReference type="Google" id="ProtNLM"/>
    </source>
</evidence>
<sequence>MAAPPIYIKVANVEPTQVKFLPGYDRAELLLNYTWGTEGKNPRDRSGGNYSRIGTLLQTSFEPDQLKALQPERNGFVGTVIRAYGQHHHLIIRPDDVWLAILIQFNFFINANAEKLRSKFVAHEGKEKLRVNTLEFAELAKEMAKEIHKNVVDKELVDWILPSFTTTTDNDTVVFAAALMATLKSYFTYEGGIICGIPSITLEGTQKDWHSILYRLDKLEEFGSEPTVWASLLRPIIRKFVQAFDGEQDAPFWRKIVNSEDICGGPFISGWISYFCIWSDQGEWRGPSLTNRYSATPSDPELPIFDVNFNSIAVGFLDLDLTLDDDGTIYDCIVVAGHLANLVEGEDRDTIRPQAGWFVFTEVANTEPLKMREKAMLTQRLSEQRKQKKVDKWTAEDKVERKSVFSHGNGCFSAFFNLFRRR</sequence>
<dbReference type="PANTHER" id="PTHR31252:SF11">
    <property type="entry name" value="DUF4419 DOMAIN-CONTAINING PROTEIN"/>
    <property type="match status" value="1"/>
</dbReference>
<protein>
    <recommendedName>
        <fullName evidence="3">DUF4419 domain-containing protein</fullName>
    </recommendedName>
</protein>
<keyword evidence="2" id="KW-1185">Reference proteome</keyword>
<dbReference type="EMBL" id="MU155227">
    <property type="protein sequence ID" value="KAF9478767.1"/>
    <property type="molecule type" value="Genomic_DNA"/>
</dbReference>
<organism evidence="1 2">
    <name type="scientific">Pholiota conissans</name>
    <dbReference type="NCBI Taxonomy" id="109636"/>
    <lineage>
        <taxon>Eukaryota</taxon>
        <taxon>Fungi</taxon>
        <taxon>Dikarya</taxon>
        <taxon>Basidiomycota</taxon>
        <taxon>Agaricomycotina</taxon>
        <taxon>Agaricomycetes</taxon>
        <taxon>Agaricomycetidae</taxon>
        <taxon>Agaricales</taxon>
        <taxon>Agaricineae</taxon>
        <taxon>Strophariaceae</taxon>
        <taxon>Pholiota</taxon>
    </lineage>
</organism>
<evidence type="ECO:0000313" key="1">
    <source>
        <dbReference type="EMBL" id="KAF9478767.1"/>
    </source>
</evidence>
<dbReference type="OrthoDB" id="9978173at2759"/>
<evidence type="ECO:0000313" key="2">
    <source>
        <dbReference type="Proteomes" id="UP000807469"/>
    </source>
</evidence>
<accession>A0A9P5YZQ4</accession>
<dbReference type="Gene3D" id="1.20.120.1060">
    <property type="match status" value="1"/>
</dbReference>